<accession>A0ABW4Q6Y8</accession>
<sequence length="475" mass="50461">MWGRRPVRRELHARLRGGRGSAPCHGGGWPSNKAMKLRHNSAFVRFWTASTVSDFGTYITTVALSVLVLVTLNGTALDQGFVNAARWAPYLLFGLLAGIWVDRFRRRTVLIAGDLGRGIVLALLCLLGVLGFLNVPAVMILIFIFGTLALMSDAAYQSFLPQLVPRPLLTRANARLQQSDTVTQTTGSAVAGGLVAVVTAPLALLLGAVTHFLSGAVLLSLKHPATNKPPVHTDGSLRRKIGEGLRWIYGHPRLRPLAWSSHAWFIGSAMMGTVLPALVLNDLKLGALGLGLVLSGAGVGSVVGTLISIRIGEKLGTGRTIVTARLIQPVALALIALSPLIAVAVADGPLDVQTYGPPTEWPVALWSAFAVAVGGQFLFWLSMGVEGPLEMGYWQAVTPDSLIARMSATRRSINRGMIVLGAPLGGAIATFSTSSVALWVAAGIMLLSALVLLFSKFRNANVEKDQLTDEEALTH</sequence>
<feature type="transmembrane region" description="Helical" evidence="7">
    <location>
        <begin position="55"/>
        <end position="72"/>
    </location>
</feature>
<feature type="transmembrane region" description="Helical" evidence="7">
    <location>
        <begin position="263"/>
        <end position="280"/>
    </location>
</feature>
<organism evidence="8 9">
    <name type="scientific">Arthrobacter flavus</name>
    <dbReference type="NCBI Taxonomy" id="95172"/>
    <lineage>
        <taxon>Bacteria</taxon>
        <taxon>Bacillati</taxon>
        <taxon>Actinomycetota</taxon>
        <taxon>Actinomycetes</taxon>
        <taxon>Micrococcales</taxon>
        <taxon>Micrococcaceae</taxon>
        <taxon>Arthrobacter</taxon>
    </lineage>
</organism>
<evidence type="ECO:0000256" key="2">
    <source>
        <dbReference type="ARBA" id="ARBA00022448"/>
    </source>
</evidence>
<reference evidence="9" key="1">
    <citation type="journal article" date="2019" name="Int. J. Syst. Evol. Microbiol.">
        <title>The Global Catalogue of Microorganisms (GCM) 10K type strain sequencing project: providing services to taxonomists for standard genome sequencing and annotation.</title>
        <authorList>
            <consortium name="The Broad Institute Genomics Platform"/>
            <consortium name="The Broad Institute Genome Sequencing Center for Infectious Disease"/>
            <person name="Wu L."/>
            <person name="Ma J."/>
        </authorList>
    </citation>
    <scope>NUCLEOTIDE SEQUENCE [LARGE SCALE GENOMIC DNA]</scope>
    <source>
        <strain evidence="9">JCM 11496</strain>
    </source>
</reference>
<dbReference type="RefSeq" id="WP_377959558.1">
    <property type="nucleotide sequence ID" value="NZ_JBHUGA010000016.1"/>
</dbReference>
<evidence type="ECO:0000256" key="1">
    <source>
        <dbReference type="ARBA" id="ARBA00004651"/>
    </source>
</evidence>
<keyword evidence="4 7" id="KW-0812">Transmembrane</keyword>
<dbReference type="InterPro" id="IPR010290">
    <property type="entry name" value="TM_effector"/>
</dbReference>
<dbReference type="PANTHER" id="PTHR23513">
    <property type="entry name" value="INTEGRAL MEMBRANE EFFLUX PROTEIN-RELATED"/>
    <property type="match status" value="1"/>
</dbReference>
<keyword evidence="9" id="KW-1185">Reference proteome</keyword>
<evidence type="ECO:0000256" key="5">
    <source>
        <dbReference type="ARBA" id="ARBA00022989"/>
    </source>
</evidence>
<feature type="transmembrane region" description="Helical" evidence="7">
    <location>
        <begin position="84"/>
        <end position="101"/>
    </location>
</feature>
<gene>
    <name evidence="8" type="ORF">ACFSFX_07705</name>
</gene>
<protein>
    <submittedName>
        <fullName evidence="8">MFS transporter</fullName>
    </submittedName>
</protein>
<keyword evidence="6 7" id="KW-0472">Membrane</keyword>
<dbReference type="Gene3D" id="1.20.1250.20">
    <property type="entry name" value="MFS general substrate transporter like domains"/>
    <property type="match status" value="1"/>
</dbReference>
<evidence type="ECO:0000313" key="8">
    <source>
        <dbReference type="EMBL" id="MFD1846478.1"/>
    </source>
</evidence>
<dbReference type="CDD" id="cd06173">
    <property type="entry name" value="MFS_MefA_like"/>
    <property type="match status" value="1"/>
</dbReference>
<dbReference type="PANTHER" id="PTHR23513:SF6">
    <property type="entry name" value="MAJOR FACILITATOR SUPERFAMILY ASSOCIATED DOMAIN-CONTAINING PROTEIN"/>
    <property type="match status" value="1"/>
</dbReference>
<name>A0ABW4Q6Y8_9MICC</name>
<dbReference type="Proteomes" id="UP001597307">
    <property type="component" value="Unassembled WGS sequence"/>
</dbReference>
<feature type="transmembrane region" description="Helical" evidence="7">
    <location>
        <begin position="413"/>
        <end position="431"/>
    </location>
</feature>
<keyword evidence="3" id="KW-1003">Cell membrane</keyword>
<comment type="caution">
    <text evidence="8">The sequence shown here is derived from an EMBL/GenBank/DDBJ whole genome shotgun (WGS) entry which is preliminary data.</text>
</comment>
<feature type="transmembrane region" description="Helical" evidence="7">
    <location>
        <begin position="363"/>
        <end position="381"/>
    </location>
</feature>
<dbReference type="InterPro" id="IPR036259">
    <property type="entry name" value="MFS_trans_sf"/>
</dbReference>
<feature type="transmembrane region" description="Helical" evidence="7">
    <location>
        <begin position="194"/>
        <end position="219"/>
    </location>
</feature>
<dbReference type="SUPFAM" id="SSF103473">
    <property type="entry name" value="MFS general substrate transporter"/>
    <property type="match status" value="1"/>
</dbReference>
<comment type="subcellular location">
    <subcellularLocation>
        <location evidence="1">Cell membrane</location>
        <topology evidence="1">Multi-pass membrane protein</topology>
    </subcellularLocation>
</comment>
<evidence type="ECO:0000256" key="3">
    <source>
        <dbReference type="ARBA" id="ARBA00022475"/>
    </source>
</evidence>
<keyword evidence="2" id="KW-0813">Transport</keyword>
<dbReference type="EMBL" id="JBHUGA010000016">
    <property type="protein sequence ID" value="MFD1846478.1"/>
    <property type="molecule type" value="Genomic_DNA"/>
</dbReference>
<keyword evidence="5 7" id="KW-1133">Transmembrane helix</keyword>
<feature type="transmembrane region" description="Helical" evidence="7">
    <location>
        <begin position="437"/>
        <end position="454"/>
    </location>
</feature>
<feature type="transmembrane region" description="Helical" evidence="7">
    <location>
        <begin position="121"/>
        <end position="151"/>
    </location>
</feature>
<dbReference type="Pfam" id="PF05977">
    <property type="entry name" value="MFS_3"/>
    <property type="match status" value="1"/>
</dbReference>
<evidence type="ECO:0000256" key="4">
    <source>
        <dbReference type="ARBA" id="ARBA00022692"/>
    </source>
</evidence>
<feature type="transmembrane region" description="Helical" evidence="7">
    <location>
        <begin position="286"/>
        <end position="309"/>
    </location>
</feature>
<evidence type="ECO:0000313" key="9">
    <source>
        <dbReference type="Proteomes" id="UP001597307"/>
    </source>
</evidence>
<evidence type="ECO:0000256" key="6">
    <source>
        <dbReference type="ARBA" id="ARBA00023136"/>
    </source>
</evidence>
<proteinExistence type="predicted"/>
<evidence type="ECO:0000256" key="7">
    <source>
        <dbReference type="SAM" id="Phobius"/>
    </source>
</evidence>
<feature type="transmembrane region" description="Helical" evidence="7">
    <location>
        <begin position="321"/>
        <end position="343"/>
    </location>
</feature>